<feature type="domain" description="STAS" evidence="1">
    <location>
        <begin position="57"/>
        <end position="147"/>
    </location>
</feature>
<protein>
    <submittedName>
        <fullName evidence="2">STAS domain-containing protein</fullName>
    </submittedName>
</protein>
<dbReference type="Pfam" id="PF13466">
    <property type="entry name" value="STAS_2"/>
    <property type="match status" value="1"/>
</dbReference>
<accession>A0ABV6VQ86</accession>
<dbReference type="RefSeq" id="WP_380532288.1">
    <property type="nucleotide sequence ID" value="NZ_JBHFAB010000002.1"/>
</dbReference>
<dbReference type="PROSITE" id="PS50801">
    <property type="entry name" value="STAS"/>
    <property type="match status" value="1"/>
</dbReference>
<reference evidence="2 3" key="1">
    <citation type="submission" date="2024-09" db="EMBL/GenBank/DDBJ databases">
        <authorList>
            <person name="Lee S.D."/>
        </authorList>
    </citation>
    <scope>NUCLEOTIDE SEQUENCE [LARGE SCALE GENOMIC DNA]</scope>
    <source>
        <strain evidence="2 3">N8-3</strain>
    </source>
</reference>
<keyword evidence="3" id="KW-1185">Reference proteome</keyword>
<dbReference type="EMBL" id="JBHFAB010000002">
    <property type="protein sequence ID" value="MFC1415862.1"/>
    <property type="molecule type" value="Genomic_DNA"/>
</dbReference>
<dbReference type="InterPro" id="IPR002645">
    <property type="entry name" value="STAS_dom"/>
</dbReference>
<sequence length="181" mass="19003">MIRVCVDMSCCSVHAGSVCSAAQGATFMSPSDGVGETGAARGAASGGGRAVRAVEQLQVRADSGGGRTRVTAVGEIDYDSAPVLKAALIRALECCGCLLEIDLSGVSFCDCAGLNVLLQVRGRAEDRGVTVALARVGPALWRLLTLTESSGLFRLIEPVLVARARRWPLRSWARYRPPRSA</sequence>
<dbReference type="CDD" id="cd07043">
    <property type="entry name" value="STAS_anti-anti-sigma_factors"/>
    <property type="match status" value="1"/>
</dbReference>
<gene>
    <name evidence="2" type="ORF">ACEZDE_04270</name>
</gene>
<dbReference type="Gene3D" id="3.30.750.24">
    <property type="entry name" value="STAS domain"/>
    <property type="match status" value="1"/>
</dbReference>
<evidence type="ECO:0000313" key="2">
    <source>
        <dbReference type="EMBL" id="MFC1415862.1"/>
    </source>
</evidence>
<evidence type="ECO:0000313" key="3">
    <source>
        <dbReference type="Proteomes" id="UP001592531"/>
    </source>
</evidence>
<dbReference type="InterPro" id="IPR036513">
    <property type="entry name" value="STAS_dom_sf"/>
</dbReference>
<dbReference type="PANTHER" id="PTHR33495:SF2">
    <property type="entry name" value="ANTI-SIGMA FACTOR ANTAGONIST TM_1081-RELATED"/>
    <property type="match status" value="1"/>
</dbReference>
<dbReference type="Proteomes" id="UP001592531">
    <property type="component" value="Unassembled WGS sequence"/>
</dbReference>
<dbReference type="InterPro" id="IPR058548">
    <property type="entry name" value="MlaB-like_STAS"/>
</dbReference>
<name>A0ABV6VQ86_9ACTN</name>
<comment type="caution">
    <text evidence="2">The sequence shown here is derived from an EMBL/GenBank/DDBJ whole genome shotgun (WGS) entry which is preliminary data.</text>
</comment>
<dbReference type="SUPFAM" id="SSF52091">
    <property type="entry name" value="SpoIIaa-like"/>
    <property type="match status" value="1"/>
</dbReference>
<evidence type="ECO:0000259" key="1">
    <source>
        <dbReference type="PROSITE" id="PS50801"/>
    </source>
</evidence>
<proteinExistence type="predicted"/>
<dbReference type="PANTHER" id="PTHR33495">
    <property type="entry name" value="ANTI-SIGMA FACTOR ANTAGONIST TM_1081-RELATED-RELATED"/>
    <property type="match status" value="1"/>
</dbReference>
<organism evidence="2 3">
    <name type="scientific">Streptacidiphilus cavernicola</name>
    <dbReference type="NCBI Taxonomy" id="3342716"/>
    <lineage>
        <taxon>Bacteria</taxon>
        <taxon>Bacillati</taxon>
        <taxon>Actinomycetota</taxon>
        <taxon>Actinomycetes</taxon>
        <taxon>Kitasatosporales</taxon>
        <taxon>Streptomycetaceae</taxon>
        <taxon>Streptacidiphilus</taxon>
    </lineage>
</organism>